<sequence length="104" mass="12275">MSSLKKIEPVRNSYGEWIHPEFPKWEDWIPNDELLKWCELVGVNVYWVELEDDVNSEEIADRYFEQNDVYALKDWEPTVDIDGAFLIAIFDSEVGPRAAFAEYK</sequence>
<dbReference type="AlphaFoldDB" id="A0A8H9K5J1"/>
<dbReference type="Proteomes" id="UP000863257">
    <property type="component" value="Unassembled WGS sequence"/>
</dbReference>
<protein>
    <submittedName>
        <fullName evidence="1">Uncharacterized protein</fullName>
    </submittedName>
</protein>
<proteinExistence type="predicted"/>
<dbReference type="EMBL" id="DACRBY010000001">
    <property type="protein sequence ID" value="HAS8538435.1"/>
    <property type="molecule type" value="Genomic_DNA"/>
</dbReference>
<gene>
    <name evidence="1" type="ORF">I7730_01310</name>
</gene>
<comment type="caution">
    <text evidence="1">The sequence shown here is derived from an EMBL/GenBank/DDBJ whole genome shotgun (WGS) entry which is preliminary data.</text>
</comment>
<organism evidence="1">
    <name type="scientific">Vibrio vulnificus</name>
    <dbReference type="NCBI Taxonomy" id="672"/>
    <lineage>
        <taxon>Bacteria</taxon>
        <taxon>Pseudomonadati</taxon>
        <taxon>Pseudomonadota</taxon>
        <taxon>Gammaproteobacteria</taxon>
        <taxon>Vibrionales</taxon>
        <taxon>Vibrionaceae</taxon>
        <taxon>Vibrio</taxon>
    </lineage>
</organism>
<accession>A0A8H9K5J1</accession>
<name>A0A8H9K5J1_VIBVL</name>
<reference evidence="1" key="2">
    <citation type="submission" date="2019-01" db="EMBL/GenBank/DDBJ databases">
        <authorList>
            <consortium name="NCBI Pathogen Detection Project"/>
        </authorList>
    </citation>
    <scope>NUCLEOTIDE SEQUENCE</scope>
    <source>
        <strain evidence="1">BCW_3452</strain>
    </source>
</reference>
<evidence type="ECO:0000313" key="1">
    <source>
        <dbReference type="EMBL" id="HAS8538435.1"/>
    </source>
</evidence>
<reference evidence="1" key="1">
    <citation type="journal article" date="2018" name="Genome Biol.">
        <title>SKESA: strategic k-mer extension for scrupulous assemblies.</title>
        <authorList>
            <person name="Souvorov A."/>
            <person name="Agarwala R."/>
            <person name="Lipman D.J."/>
        </authorList>
    </citation>
    <scope>NUCLEOTIDE SEQUENCE</scope>
    <source>
        <strain evidence="1">BCW_3452</strain>
    </source>
</reference>